<dbReference type="PANTHER" id="PTHR22916">
    <property type="entry name" value="GLYCOSYLTRANSFERASE"/>
    <property type="match status" value="1"/>
</dbReference>
<organism evidence="2">
    <name type="scientific">gut metagenome</name>
    <dbReference type="NCBI Taxonomy" id="749906"/>
    <lineage>
        <taxon>unclassified sequences</taxon>
        <taxon>metagenomes</taxon>
        <taxon>organismal metagenomes</taxon>
    </lineage>
</organism>
<accession>J9GKP0</accession>
<feature type="domain" description="Glycosyltransferase 2-like" evidence="1">
    <location>
        <begin position="7"/>
        <end position="144"/>
    </location>
</feature>
<reference evidence="2" key="1">
    <citation type="journal article" date="2012" name="PLoS ONE">
        <title>Gene sets for utilization of primary and secondary nutrition supplies in the distal gut of endangered iberian lynx.</title>
        <authorList>
            <person name="Alcaide M."/>
            <person name="Messina E."/>
            <person name="Richter M."/>
            <person name="Bargiela R."/>
            <person name="Peplies J."/>
            <person name="Huws S.A."/>
            <person name="Newbold C.J."/>
            <person name="Golyshin P.N."/>
            <person name="Simon M.A."/>
            <person name="Lopez G."/>
            <person name="Yakimov M.M."/>
            <person name="Ferrer M."/>
        </authorList>
    </citation>
    <scope>NUCLEOTIDE SEQUENCE</scope>
</reference>
<evidence type="ECO:0000259" key="1">
    <source>
        <dbReference type="Pfam" id="PF00535"/>
    </source>
</evidence>
<name>J9GKP0_9ZZZZ</name>
<dbReference type="EMBL" id="AMCI01002444">
    <property type="protein sequence ID" value="EJX02678.1"/>
    <property type="molecule type" value="Genomic_DNA"/>
</dbReference>
<comment type="caution">
    <text evidence="2">The sequence shown here is derived from an EMBL/GenBank/DDBJ whole genome shotgun (WGS) entry which is preliminary data.</text>
</comment>
<evidence type="ECO:0000313" key="2">
    <source>
        <dbReference type="EMBL" id="EJX02678.1"/>
    </source>
</evidence>
<proteinExistence type="predicted"/>
<dbReference type="Pfam" id="PF00535">
    <property type="entry name" value="Glycos_transf_2"/>
    <property type="match status" value="1"/>
</dbReference>
<dbReference type="CDD" id="cd06433">
    <property type="entry name" value="GT_2_WfgS_like"/>
    <property type="match status" value="1"/>
</dbReference>
<protein>
    <submittedName>
        <fullName evidence="2">Glycosyl transferase family protein</fullName>
    </submittedName>
</protein>
<dbReference type="InterPro" id="IPR001173">
    <property type="entry name" value="Glyco_trans_2-like"/>
</dbReference>
<keyword evidence="2" id="KW-0808">Transferase</keyword>
<dbReference type="GO" id="GO:0016740">
    <property type="term" value="F:transferase activity"/>
    <property type="evidence" value="ECO:0007669"/>
    <property type="project" value="UniProtKB-KW"/>
</dbReference>
<sequence>MPRPTLSIITVNYNNNKGLIATLNSIKNQRFTSYEHIIIDADSSDGSKETIVAYSQETSHLSYWVSEKDNGIYDGMNKGIEHASGEYLYFLNSGDCLLEDILLQIPFDGTQYIYGNIKVIPVNEKPWVWTYPDTFDTFFLANNKGWISQQACFIHRSLFANYQYDTNYRIISDWIHAVRSILFEKCTYKHIPLTIVEYDGGGESSNYDRTWTERKRWIKENVDETFFQAFTELEAFRETGLGDLVPLLNQTHKFKKRIKKVIILLYKINSFFSFHQPKQTEK</sequence>
<dbReference type="PANTHER" id="PTHR22916:SF67">
    <property type="entry name" value="COLANIC ACID BIOSYNTHESIS GLYCOSYL TRANSFERASE WCAE-RELATED"/>
    <property type="match status" value="1"/>
</dbReference>
<dbReference type="AlphaFoldDB" id="J9GKP0"/>
<dbReference type="InterPro" id="IPR029044">
    <property type="entry name" value="Nucleotide-diphossugar_trans"/>
</dbReference>
<gene>
    <name evidence="2" type="ORF">EVA_09217</name>
</gene>
<dbReference type="SUPFAM" id="SSF53448">
    <property type="entry name" value="Nucleotide-diphospho-sugar transferases"/>
    <property type="match status" value="1"/>
</dbReference>
<dbReference type="Gene3D" id="3.90.550.10">
    <property type="entry name" value="Spore Coat Polysaccharide Biosynthesis Protein SpsA, Chain A"/>
    <property type="match status" value="1"/>
</dbReference>